<accession>A0A0V1EPH1</accession>
<dbReference type="Proteomes" id="UP000054632">
    <property type="component" value="Unassembled WGS sequence"/>
</dbReference>
<evidence type="ECO:0000313" key="2">
    <source>
        <dbReference type="Proteomes" id="UP000054632"/>
    </source>
</evidence>
<proteinExistence type="predicted"/>
<sequence length="72" mass="8658">MNNTRMTKLRKIQQGPSDRVENADVRELFENEKRNNKKIIIQFSQIYQYHPRIVEVVRKLVTLVENLFSLKV</sequence>
<organism evidence="1 2">
    <name type="scientific">Trichinella pseudospiralis</name>
    <name type="common">Parasitic roundworm</name>
    <dbReference type="NCBI Taxonomy" id="6337"/>
    <lineage>
        <taxon>Eukaryota</taxon>
        <taxon>Metazoa</taxon>
        <taxon>Ecdysozoa</taxon>
        <taxon>Nematoda</taxon>
        <taxon>Enoplea</taxon>
        <taxon>Dorylaimia</taxon>
        <taxon>Trichinellida</taxon>
        <taxon>Trichinellidae</taxon>
        <taxon>Trichinella</taxon>
    </lineage>
</organism>
<dbReference type="AlphaFoldDB" id="A0A0V1EPH1"/>
<dbReference type="EMBL" id="JYDR01000016">
    <property type="protein sequence ID" value="KRY75668.1"/>
    <property type="molecule type" value="Genomic_DNA"/>
</dbReference>
<gene>
    <name evidence="1" type="ORF">T4A_12463</name>
</gene>
<reference evidence="1 2" key="1">
    <citation type="submission" date="2015-01" db="EMBL/GenBank/DDBJ databases">
        <title>Evolution of Trichinella species and genotypes.</title>
        <authorList>
            <person name="Korhonen P.K."/>
            <person name="Edoardo P."/>
            <person name="Giuseppe L.R."/>
            <person name="Gasser R.B."/>
        </authorList>
    </citation>
    <scope>NUCLEOTIDE SEQUENCE [LARGE SCALE GENOMIC DNA]</scope>
    <source>
        <strain evidence="1">ISS13</strain>
    </source>
</reference>
<name>A0A0V1EPH1_TRIPS</name>
<evidence type="ECO:0000313" key="1">
    <source>
        <dbReference type="EMBL" id="KRY75668.1"/>
    </source>
</evidence>
<protein>
    <submittedName>
        <fullName evidence="1">Uncharacterized protein</fullName>
    </submittedName>
</protein>
<comment type="caution">
    <text evidence="1">The sequence shown here is derived from an EMBL/GenBank/DDBJ whole genome shotgun (WGS) entry which is preliminary data.</text>
</comment>